<protein>
    <submittedName>
        <fullName evidence="1">Uncharacterized protein</fullName>
    </submittedName>
</protein>
<dbReference type="EMBL" id="PDJC01000001">
    <property type="protein sequence ID" value="PFG16473.1"/>
    <property type="molecule type" value="Genomic_DNA"/>
</dbReference>
<evidence type="ECO:0000313" key="2">
    <source>
        <dbReference type="Proteomes" id="UP000226079"/>
    </source>
</evidence>
<reference evidence="1 2" key="1">
    <citation type="submission" date="2017-10" db="EMBL/GenBank/DDBJ databases">
        <title>Sequencing the genomes of 1000 actinobacteria strains.</title>
        <authorList>
            <person name="Klenk H.-P."/>
        </authorList>
    </citation>
    <scope>NUCLEOTIDE SEQUENCE [LARGE SCALE GENOMIC DNA]</scope>
    <source>
        <strain evidence="1 2">DSM 15597</strain>
    </source>
</reference>
<keyword evidence="2" id="KW-1185">Reference proteome</keyword>
<dbReference type="Proteomes" id="UP000226079">
    <property type="component" value="Unassembled WGS sequence"/>
</dbReference>
<proteinExistence type="predicted"/>
<name>A0A2A9CQ03_9ACTN</name>
<comment type="caution">
    <text evidence="1">The sequence shown here is derived from an EMBL/GenBank/DDBJ whole genome shotgun (WGS) entry which is preliminary data.</text>
</comment>
<dbReference type="AlphaFoldDB" id="A0A2A9CQ03"/>
<organism evidence="1 2">
    <name type="scientific">Propionicimonas paludicola</name>
    <dbReference type="NCBI Taxonomy" id="185243"/>
    <lineage>
        <taxon>Bacteria</taxon>
        <taxon>Bacillati</taxon>
        <taxon>Actinomycetota</taxon>
        <taxon>Actinomycetes</taxon>
        <taxon>Propionibacteriales</taxon>
        <taxon>Nocardioidaceae</taxon>
        <taxon>Propionicimonas</taxon>
    </lineage>
</organism>
<accession>A0A2A9CQ03</accession>
<sequence length="72" mass="8312">MTRLVEVEKPVRQTLEVPVPTEPQTAEEWAALLETFATRLAQGRIYRRDLASVEPAVRRVVEVWNRTLGQPR</sequence>
<evidence type="ECO:0000313" key="1">
    <source>
        <dbReference type="EMBL" id="PFG16473.1"/>
    </source>
</evidence>
<gene>
    <name evidence="1" type="ORF">ATK74_1011</name>
</gene>